<keyword evidence="2" id="KW-0456">Lyase</keyword>
<dbReference type="Gene3D" id="3.30.70.1380">
    <property type="entry name" value="Transcriptional regulatory protein pf0864 domain like"/>
    <property type="match status" value="1"/>
</dbReference>
<dbReference type="GO" id="GO:0016151">
    <property type="term" value="F:nickel cation binding"/>
    <property type="evidence" value="ECO:0007669"/>
    <property type="project" value="UniProtKB-UniRule"/>
</dbReference>
<evidence type="ECO:0000313" key="4">
    <source>
        <dbReference type="EMBL" id="MBB2921608.1"/>
    </source>
</evidence>
<dbReference type="RefSeq" id="WP_183294595.1">
    <property type="nucleotide sequence ID" value="NZ_JACHVX010000001.1"/>
</dbReference>
<dbReference type="InterPro" id="IPR002822">
    <property type="entry name" value="Ni_insertion"/>
</dbReference>
<dbReference type="GO" id="GO:0016829">
    <property type="term" value="F:lyase activity"/>
    <property type="evidence" value="ECO:0007669"/>
    <property type="project" value="UniProtKB-UniRule"/>
</dbReference>
<dbReference type="Gene3D" id="3.10.20.300">
    <property type="entry name" value="mk0293 like domain"/>
    <property type="match status" value="1"/>
</dbReference>
<dbReference type="NCBIfam" id="TIGR00299">
    <property type="entry name" value="nickel pincer cofactor biosynthesis protein LarC"/>
    <property type="match status" value="1"/>
</dbReference>
<comment type="similarity">
    <text evidence="2">Belongs to the LarC family.</text>
</comment>
<accession>A0A7W4Y9I4</accession>
<dbReference type="EMBL" id="JACHVX010000001">
    <property type="protein sequence ID" value="MBB2921608.1"/>
    <property type="molecule type" value="Genomic_DNA"/>
</dbReference>
<evidence type="ECO:0000256" key="1">
    <source>
        <dbReference type="ARBA" id="ARBA00022596"/>
    </source>
</evidence>
<sequence length="511" mass="51798">MTHAPHAVPTVAGRVLWVDASAGVAGDMLLGALVDAGVPLDVLQAAVDAVIPGSVRLTATTVTRAGLRATKVEVEVLVDDPPHRTWSTIRGLLGDADLDPAVRTAALAAFAGLADAEGRVHGVPAEDVHFHEVGALDAIADVVGSCAGVASLGAARVVVSPVALGSGTIEAHHGTLPVPAPAVLELARGWDVLAGGRGELATPTGLALVTSLASASGPLPAMRVERTGVGAGTRDRPDRANVVRLALGSETVVPSQADARSRQEPAVVLETNVDDLDPRLWPGVLARLLAAGASDAWLTPILMKKGRPAHTLHVLADPSAAEALRALVLEHTTTLGIRTSAVTKDVLDRAWVSVHVPLGAPRESSADEPGRQDGDGHTHDHEHGEEHAVAHGQGPKHGAEPAHSHPHAAPHAHARTPAEAFTAPSGASATVSARSGSVRIKVGHRAGVVVQAMPEFEDVAALADATGVPVAQVLTAAHAAAAGAGLVTGARWDETRTPAVGTSPGDDPATG</sequence>
<protein>
    <recommendedName>
        <fullName evidence="2">Pyridinium-3,5-bisthiocarboxylic acid mononucleotide nickel insertion protein</fullName>
        <shortName evidence="2">P2TMN nickel insertion protein</shortName>
        <ecNumber evidence="2">4.99.1.12</ecNumber>
    </recommendedName>
    <alternativeName>
        <fullName evidence="2">Nickel-pincer cofactor biosynthesis protein LarC</fullName>
    </alternativeName>
</protein>
<reference evidence="4 5" key="1">
    <citation type="submission" date="2020-08" db="EMBL/GenBank/DDBJ databases">
        <title>The Agave Microbiome: Exploring the role of microbial communities in plant adaptations to desert environments.</title>
        <authorList>
            <person name="Partida-Martinez L.P."/>
        </authorList>
    </citation>
    <scope>NUCLEOTIDE SEQUENCE [LARGE SCALE GENOMIC DNA]</scope>
    <source>
        <strain evidence="4 5">RAS26</strain>
    </source>
</reference>
<dbReference type="Proteomes" id="UP000518206">
    <property type="component" value="Unassembled WGS sequence"/>
</dbReference>
<comment type="catalytic activity">
    <reaction evidence="2">
        <text>Ni(II)-pyridinium-3,5-bisthiocarboxylate mononucleotide = pyridinium-3,5-bisthiocarboxylate mononucleotide + Ni(2+)</text>
        <dbReference type="Rhea" id="RHEA:54784"/>
        <dbReference type="ChEBI" id="CHEBI:49786"/>
        <dbReference type="ChEBI" id="CHEBI:137372"/>
        <dbReference type="ChEBI" id="CHEBI:137373"/>
        <dbReference type="EC" id="4.99.1.12"/>
    </reaction>
</comment>
<evidence type="ECO:0000313" key="5">
    <source>
        <dbReference type="Proteomes" id="UP000518206"/>
    </source>
</evidence>
<proteinExistence type="inferred from homology"/>
<keyword evidence="1 2" id="KW-0533">Nickel</keyword>
<dbReference type="PANTHER" id="PTHR36566">
    <property type="entry name" value="NICKEL INSERTION PROTEIN-RELATED"/>
    <property type="match status" value="1"/>
</dbReference>
<evidence type="ECO:0000256" key="3">
    <source>
        <dbReference type="SAM" id="MobiDB-lite"/>
    </source>
</evidence>
<reference evidence="4 5" key="2">
    <citation type="submission" date="2020-08" db="EMBL/GenBank/DDBJ databases">
        <authorList>
            <person name="Partida-Martinez L."/>
            <person name="Huntemann M."/>
            <person name="Clum A."/>
            <person name="Wang J."/>
            <person name="Palaniappan K."/>
            <person name="Ritter S."/>
            <person name="Chen I.-M."/>
            <person name="Stamatis D."/>
            <person name="Reddy T."/>
            <person name="O'Malley R."/>
            <person name="Daum C."/>
            <person name="Shapiro N."/>
            <person name="Ivanova N."/>
            <person name="Kyrpides N."/>
            <person name="Woyke T."/>
        </authorList>
    </citation>
    <scope>NUCLEOTIDE SEQUENCE [LARGE SCALE GENOMIC DNA]</scope>
    <source>
        <strain evidence="4 5">RAS26</strain>
    </source>
</reference>
<feature type="compositionally biased region" description="Basic and acidic residues" evidence="3">
    <location>
        <begin position="364"/>
        <end position="389"/>
    </location>
</feature>
<dbReference type="GO" id="GO:0051604">
    <property type="term" value="P:protein maturation"/>
    <property type="evidence" value="ECO:0007669"/>
    <property type="project" value="UniProtKB-UniRule"/>
</dbReference>
<feature type="region of interest" description="Disordered" evidence="3">
    <location>
        <begin position="358"/>
        <end position="427"/>
    </location>
</feature>
<organism evidence="4 5">
    <name type="scientific">Cellulomonas cellasea</name>
    <dbReference type="NCBI Taxonomy" id="43670"/>
    <lineage>
        <taxon>Bacteria</taxon>
        <taxon>Bacillati</taxon>
        <taxon>Actinomycetota</taxon>
        <taxon>Actinomycetes</taxon>
        <taxon>Micrococcales</taxon>
        <taxon>Cellulomonadaceae</taxon>
        <taxon>Cellulomonas</taxon>
    </lineage>
</organism>
<feature type="compositionally biased region" description="Basic residues" evidence="3">
    <location>
        <begin position="404"/>
        <end position="414"/>
    </location>
</feature>
<comment type="function">
    <text evidence="2">Involved in the biosynthesis of a nickel-pincer cofactor ((SCS)Ni(II) pincer complex). Binds Ni(2+), and functions in nickel delivery to pyridinium-3,5-bisthiocarboxylic acid mononucleotide (P2TMN), to form the mature cofactor. Is thus probably required for the activation of nickel-pincer cofactor-dependent enzymes.</text>
</comment>
<dbReference type="HAMAP" id="MF_01074">
    <property type="entry name" value="LarC"/>
    <property type="match status" value="1"/>
</dbReference>
<dbReference type="Pfam" id="PF01969">
    <property type="entry name" value="Ni_insertion"/>
    <property type="match status" value="2"/>
</dbReference>
<comment type="caution">
    <text evidence="4">The sequence shown here is derived from an EMBL/GenBank/DDBJ whole genome shotgun (WGS) entry which is preliminary data.</text>
</comment>
<dbReference type="AlphaFoldDB" id="A0A7W4Y9I4"/>
<dbReference type="PANTHER" id="PTHR36566:SF1">
    <property type="entry name" value="PYRIDINIUM-3,5-BISTHIOCARBOXYLIC ACID MONONUCLEOTIDE NICKEL INSERTION PROTEIN"/>
    <property type="match status" value="1"/>
</dbReference>
<dbReference type="EC" id="4.99.1.12" evidence="2"/>
<gene>
    <name evidence="2" type="primary">larC</name>
    <name evidence="4" type="ORF">FHR80_000502</name>
</gene>
<name>A0A7W4Y9I4_9CELL</name>
<evidence type="ECO:0000256" key="2">
    <source>
        <dbReference type="HAMAP-Rule" id="MF_01074"/>
    </source>
</evidence>